<dbReference type="Proteomes" id="UP001432027">
    <property type="component" value="Unassembled WGS sequence"/>
</dbReference>
<evidence type="ECO:0000313" key="1">
    <source>
        <dbReference type="EMBL" id="GMS87360.1"/>
    </source>
</evidence>
<evidence type="ECO:0000313" key="2">
    <source>
        <dbReference type="Proteomes" id="UP001432027"/>
    </source>
</evidence>
<protein>
    <submittedName>
        <fullName evidence="1">Uncharacterized protein</fullName>
    </submittedName>
</protein>
<name>A0AAV5T4U0_9BILA</name>
<sequence length="555" mass="62527">MNKLRSPQLLQFESFTRDQFKGHFDFDEATCSWLLTLLSKHGVIACHEVPVVKLVDDWIEKAEHFVWTNPYTSLDYDALREMEDLETVSTIYPTVLQRKLGALRELTDKDGARMAQALFETLLDQGLLQQQLVYVYRQTGQLNCSMLPASLADPVLDFLSHHFAYTFAREVLWSACTTDSEQGAMNITTKKVMLSEDTHQELCEELCRLEIVTPSRITSRHFSIIDYTDFPLDKRELEHFIYAHRLKLRDDIQMFKLVPFIEFLEERATAVTGEMEALIDLGMPAGVSLRKLSTVQKIGGALSQCFRFLVDNRQMLMKGITFAIGVVLASKGLGEVMGGLNMDVFAQEAVTLIATAGAQYQQFAANAPREATQAMHTAATAVVGVVEQMQSKIGQAINFTGAMLMGGLASLAGFIMSGINWLDETIVTRVTGVGIHQCMSHLFEKCRAFFGSSEYYHQCRMATYNIAARAPASDTKDEYRIIRMFDSIGSAAEEQSRKVDARVQELIDQTMNCARRLKKEIIPPSTGLSFDNLTEYLGTLDNYRWFESELTLCLQ</sequence>
<organism evidence="1 2">
    <name type="scientific">Pristionchus entomophagus</name>
    <dbReference type="NCBI Taxonomy" id="358040"/>
    <lineage>
        <taxon>Eukaryota</taxon>
        <taxon>Metazoa</taxon>
        <taxon>Ecdysozoa</taxon>
        <taxon>Nematoda</taxon>
        <taxon>Chromadorea</taxon>
        <taxon>Rhabditida</taxon>
        <taxon>Rhabditina</taxon>
        <taxon>Diplogasteromorpha</taxon>
        <taxon>Diplogasteroidea</taxon>
        <taxon>Neodiplogasteridae</taxon>
        <taxon>Pristionchus</taxon>
    </lineage>
</organism>
<dbReference type="AlphaFoldDB" id="A0AAV5T4U0"/>
<dbReference type="EMBL" id="BTSX01000003">
    <property type="protein sequence ID" value="GMS87360.1"/>
    <property type="molecule type" value="Genomic_DNA"/>
</dbReference>
<comment type="caution">
    <text evidence="1">The sequence shown here is derived from an EMBL/GenBank/DDBJ whole genome shotgun (WGS) entry which is preliminary data.</text>
</comment>
<reference evidence="1" key="1">
    <citation type="submission" date="2023-10" db="EMBL/GenBank/DDBJ databases">
        <title>Genome assembly of Pristionchus species.</title>
        <authorList>
            <person name="Yoshida K."/>
            <person name="Sommer R.J."/>
        </authorList>
    </citation>
    <scope>NUCLEOTIDE SEQUENCE</scope>
    <source>
        <strain evidence="1">RS0144</strain>
    </source>
</reference>
<gene>
    <name evidence="1" type="ORF">PENTCL1PPCAC_9535</name>
</gene>
<keyword evidence="2" id="KW-1185">Reference proteome</keyword>
<accession>A0AAV5T4U0</accession>
<proteinExistence type="predicted"/>